<dbReference type="EMBL" id="GBXM01097326">
    <property type="protein sequence ID" value="JAH11251.1"/>
    <property type="molecule type" value="Transcribed_RNA"/>
</dbReference>
<proteinExistence type="predicted"/>
<protein>
    <submittedName>
        <fullName evidence="2">Uncharacterized protein</fullName>
    </submittedName>
</protein>
<name>A0A0E9Q310_ANGAN</name>
<evidence type="ECO:0000256" key="1">
    <source>
        <dbReference type="SAM" id="SignalP"/>
    </source>
</evidence>
<reference evidence="2" key="1">
    <citation type="submission" date="2014-11" db="EMBL/GenBank/DDBJ databases">
        <authorList>
            <person name="Amaro Gonzalez C."/>
        </authorList>
    </citation>
    <scope>NUCLEOTIDE SEQUENCE</scope>
</reference>
<feature type="signal peptide" evidence="1">
    <location>
        <begin position="1"/>
        <end position="19"/>
    </location>
</feature>
<organism evidence="2">
    <name type="scientific">Anguilla anguilla</name>
    <name type="common">European freshwater eel</name>
    <name type="synonym">Muraena anguilla</name>
    <dbReference type="NCBI Taxonomy" id="7936"/>
    <lineage>
        <taxon>Eukaryota</taxon>
        <taxon>Metazoa</taxon>
        <taxon>Chordata</taxon>
        <taxon>Craniata</taxon>
        <taxon>Vertebrata</taxon>
        <taxon>Euteleostomi</taxon>
        <taxon>Actinopterygii</taxon>
        <taxon>Neopterygii</taxon>
        <taxon>Teleostei</taxon>
        <taxon>Anguilliformes</taxon>
        <taxon>Anguillidae</taxon>
        <taxon>Anguilla</taxon>
    </lineage>
</organism>
<keyword evidence="1" id="KW-0732">Signal</keyword>
<sequence length="29" mass="3260">MTIITRLLLITVFFTSVECMTLTESEPAV</sequence>
<feature type="chain" id="PRO_5002431644" evidence="1">
    <location>
        <begin position="20"/>
        <end position="29"/>
    </location>
</feature>
<reference evidence="2" key="2">
    <citation type="journal article" date="2015" name="Fish Shellfish Immunol.">
        <title>Early steps in the European eel (Anguilla anguilla)-Vibrio vulnificus interaction in the gills: Role of the RtxA13 toxin.</title>
        <authorList>
            <person name="Callol A."/>
            <person name="Pajuelo D."/>
            <person name="Ebbesson L."/>
            <person name="Teles M."/>
            <person name="MacKenzie S."/>
            <person name="Amaro C."/>
        </authorList>
    </citation>
    <scope>NUCLEOTIDE SEQUENCE</scope>
</reference>
<accession>A0A0E9Q310</accession>
<dbReference type="AlphaFoldDB" id="A0A0E9Q310"/>
<evidence type="ECO:0000313" key="2">
    <source>
        <dbReference type="EMBL" id="JAH11251.1"/>
    </source>
</evidence>